<dbReference type="GO" id="GO:0004497">
    <property type="term" value="F:monooxygenase activity"/>
    <property type="evidence" value="ECO:0007669"/>
    <property type="project" value="UniProtKB-KW"/>
</dbReference>
<gene>
    <name evidence="3" type="ORF">OU682_23645</name>
</gene>
<accession>A0ABT4JD84</accession>
<dbReference type="PANTHER" id="PTHR37811:SF2">
    <property type="entry name" value="ABM DOMAIN-CONTAINING PROTEIN"/>
    <property type="match status" value="1"/>
</dbReference>
<dbReference type="EMBL" id="JAPTYD010000127">
    <property type="protein sequence ID" value="MCZ0964542.1"/>
    <property type="molecule type" value="Genomic_DNA"/>
</dbReference>
<evidence type="ECO:0000313" key="3">
    <source>
        <dbReference type="EMBL" id="MCZ0964542.1"/>
    </source>
</evidence>
<comment type="caution">
    <text evidence="3">The sequence shown here is derived from an EMBL/GenBank/DDBJ whole genome shotgun (WGS) entry which is preliminary data.</text>
</comment>
<dbReference type="Proteomes" id="UP001149822">
    <property type="component" value="Unassembled WGS sequence"/>
</dbReference>
<dbReference type="InterPro" id="IPR007138">
    <property type="entry name" value="ABM_dom"/>
</dbReference>
<proteinExistence type="predicted"/>
<organism evidence="3 4">
    <name type="scientific">Paracoccus benzoatiresistens</name>
    <dbReference type="NCBI Taxonomy" id="2997341"/>
    <lineage>
        <taxon>Bacteria</taxon>
        <taxon>Pseudomonadati</taxon>
        <taxon>Pseudomonadota</taxon>
        <taxon>Alphaproteobacteria</taxon>
        <taxon>Rhodobacterales</taxon>
        <taxon>Paracoccaceae</taxon>
        <taxon>Paracoccus</taxon>
    </lineage>
</organism>
<keyword evidence="4" id="KW-1185">Reference proteome</keyword>
<dbReference type="RefSeq" id="WP_268944627.1">
    <property type="nucleotide sequence ID" value="NZ_JAPTYD010000127.1"/>
</dbReference>
<dbReference type="InterPro" id="IPR011008">
    <property type="entry name" value="Dimeric_a/b-barrel"/>
</dbReference>
<keyword evidence="3" id="KW-0560">Oxidoreductase</keyword>
<reference evidence="3" key="1">
    <citation type="submission" date="2022-12" db="EMBL/GenBank/DDBJ databases">
        <title>Paracoccus sp. EF6 isolated from a lake water.</title>
        <authorList>
            <person name="Liu H."/>
        </authorList>
    </citation>
    <scope>NUCLEOTIDE SEQUENCE</scope>
    <source>
        <strain evidence="3">EF6</strain>
    </source>
</reference>
<dbReference type="PROSITE" id="PS51725">
    <property type="entry name" value="ABM"/>
    <property type="match status" value="1"/>
</dbReference>
<evidence type="ECO:0000259" key="2">
    <source>
        <dbReference type="PROSITE" id="PS51725"/>
    </source>
</evidence>
<sequence>MIAVIFEAWVPGEAQGEYLDLAAELRPLLADIDGFISIERFQSLTTPGKVLSLSFWRDEAAIAQWRNLPEHRRVQAAGRDRVFADYRLRIAAVARDYGMTSRDEAPADSRLIHAEGRQSTNAARTWAGKSRPD</sequence>
<keyword evidence="3" id="KW-0503">Monooxygenase</keyword>
<feature type="region of interest" description="Disordered" evidence="1">
    <location>
        <begin position="99"/>
        <end position="133"/>
    </location>
</feature>
<dbReference type="InterPro" id="IPR052936">
    <property type="entry name" value="Jasmonate_Hydroxylase-like"/>
</dbReference>
<dbReference type="Pfam" id="PF03992">
    <property type="entry name" value="ABM"/>
    <property type="match status" value="1"/>
</dbReference>
<feature type="domain" description="ABM" evidence="2">
    <location>
        <begin position="1"/>
        <end position="90"/>
    </location>
</feature>
<feature type="compositionally biased region" description="Basic and acidic residues" evidence="1">
    <location>
        <begin position="101"/>
        <end position="116"/>
    </location>
</feature>
<dbReference type="Gene3D" id="3.30.70.100">
    <property type="match status" value="1"/>
</dbReference>
<name>A0ABT4JD84_9RHOB</name>
<protein>
    <submittedName>
        <fullName evidence="3">Antibiotic biosynthesis monooxygenase</fullName>
    </submittedName>
</protein>
<dbReference type="PANTHER" id="PTHR37811">
    <property type="entry name" value="BLL5343 PROTEIN"/>
    <property type="match status" value="1"/>
</dbReference>
<evidence type="ECO:0000313" key="4">
    <source>
        <dbReference type="Proteomes" id="UP001149822"/>
    </source>
</evidence>
<dbReference type="SUPFAM" id="SSF54909">
    <property type="entry name" value="Dimeric alpha+beta barrel"/>
    <property type="match status" value="1"/>
</dbReference>
<evidence type="ECO:0000256" key="1">
    <source>
        <dbReference type="SAM" id="MobiDB-lite"/>
    </source>
</evidence>